<dbReference type="FunFam" id="3.30.565.10:FF:000013">
    <property type="entry name" value="Two-component sensor histidine kinase"/>
    <property type="match status" value="1"/>
</dbReference>
<dbReference type="GO" id="GO:0005886">
    <property type="term" value="C:plasma membrane"/>
    <property type="evidence" value="ECO:0007669"/>
    <property type="project" value="TreeGrafter"/>
</dbReference>
<evidence type="ECO:0000256" key="2">
    <source>
        <dbReference type="ARBA" id="ARBA00004370"/>
    </source>
</evidence>
<feature type="domain" description="Histidine kinase" evidence="14">
    <location>
        <begin position="147"/>
        <end position="363"/>
    </location>
</feature>
<dbReference type="PRINTS" id="PR00344">
    <property type="entry name" value="BCTRLSENSOR"/>
</dbReference>
<evidence type="ECO:0000313" key="16">
    <source>
        <dbReference type="Proteomes" id="UP000682111"/>
    </source>
</evidence>
<dbReference type="InterPro" id="IPR036097">
    <property type="entry name" value="HisK_dim/P_sf"/>
</dbReference>
<keyword evidence="16" id="KW-1185">Reference proteome</keyword>
<name>A0A919WJ46_9BACI</name>
<dbReference type="InterPro" id="IPR003661">
    <property type="entry name" value="HisK_dim/P_dom"/>
</dbReference>
<sequence>MNNQEVSTGLTGKMFLRFFIAITVFTVGLISLFIGSAYVLSFFTWYQDDFLYRILNLINQNRIAFILTVWVIGFLFIFLYYWRKTLAYIDTVVNASNMLVSNNDEYIYLPAELRQVEERMNSIKQESIRNARLAKEAEQRKNDLLVYLAHDLKTPLTSVIGYITLLRDEQQISPELREKYLAISLNKAERLEDLINEFFEITRFNLTELSPEMSQVNLTRMLEQITYEFNPLFAEKNLTYQLEIEANLEIACDIDKMERVFDNLIRNAINYSYEHSTILIRSTKDEKFVQLHFINHGRTIPQDKLDRIFEQFYRLDTSRATKTGGAGLGLAIAKEIVELHGGTILANSEDEKVEFMVKLPIES</sequence>
<protein>
    <recommendedName>
        <fullName evidence="3">histidine kinase</fullName>
        <ecNumber evidence="3">2.7.13.3</ecNumber>
    </recommendedName>
</protein>
<keyword evidence="10 13" id="KW-1133">Transmembrane helix</keyword>
<dbReference type="Pfam" id="PF00512">
    <property type="entry name" value="HisKA"/>
    <property type="match status" value="1"/>
</dbReference>
<dbReference type="PROSITE" id="PS50109">
    <property type="entry name" value="HIS_KIN"/>
    <property type="match status" value="1"/>
</dbReference>
<dbReference type="SUPFAM" id="SSF55874">
    <property type="entry name" value="ATPase domain of HSP90 chaperone/DNA topoisomerase II/histidine kinase"/>
    <property type="match status" value="1"/>
</dbReference>
<keyword evidence="9" id="KW-0067">ATP-binding</keyword>
<dbReference type="RefSeq" id="WP_373315083.1">
    <property type="nucleotide sequence ID" value="NZ_BORC01000004.1"/>
</dbReference>
<dbReference type="PANTHER" id="PTHR45453">
    <property type="entry name" value="PHOSPHATE REGULON SENSOR PROTEIN PHOR"/>
    <property type="match status" value="1"/>
</dbReference>
<feature type="transmembrane region" description="Helical" evidence="13">
    <location>
        <begin position="63"/>
        <end position="82"/>
    </location>
</feature>
<dbReference type="SMART" id="SM00388">
    <property type="entry name" value="HisKA"/>
    <property type="match status" value="1"/>
</dbReference>
<evidence type="ECO:0000256" key="9">
    <source>
        <dbReference type="ARBA" id="ARBA00022840"/>
    </source>
</evidence>
<evidence type="ECO:0000256" key="4">
    <source>
        <dbReference type="ARBA" id="ARBA00022553"/>
    </source>
</evidence>
<dbReference type="GO" id="GO:0000155">
    <property type="term" value="F:phosphorelay sensor kinase activity"/>
    <property type="evidence" value="ECO:0007669"/>
    <property type="project" value="InterPro"/>
</dbReference>
<dbReference type="GO" id="GO:0004721">
    <property type="term" value="F:phosphoprotein phosphatase activity"/>
    <property type="evidence" value="ECO:0007669"/>
    <property type="project" value="TreeGrafter"/>
</dbReference>
<dbReference type="AlphaFoldDB" id="A0A919WJ46"/>
<evidence type="ECO:0000313" key="15">
    <source>
        <dbReference type="EMBL" id="GIN62639.1"/>
    </source>
</evidence>
<keyword evidence="7" id="KW-0547">Nucleotide-binding</keyword>
<evidence type="ECO:0000256" key="5">
    <source>
        <dbReference type="ARBA" id="ARBA00022679"/>
    </source>
</evidence>
<dbReference type="InterPro" id="IPR005467">
    <property type="entry name" value="His_kinase_dom"/>
</dbReference>
<dbReference type="Proteomes" id="UP000682111">
    <property type="component" value="Unassembled WGS sequence"/>
</dbReference>
<proteinExistence type="predicted"/>
<evidence type="ECO:0000256" key="13">
    <source>
        <dbReference type="SAM" id="Phobius"/>
    </source>
</evidence>
<dbReference type="InterPro" id="IPR058212">
    <property type="entry name" value="VanS-like"/>
</dbReference>
<keyword evidence="5" id="KW-0808">Transferase</keyword>
<dbReference type="SUPFAM" id="SSF47384">
    <property type="entry name" value="Homodimeric domain of signal transducing histidine kinase"/>
    <property type="match status" value="1"/>
</dbReference>
<dbReference type="Pfam" id="PF02518">
    <property type="entry name" value="HATPase_c"/>
    <property type="match status" value="1"/>
</dbReference>
<comment type="catalytic activity">
    <reaction evidence="1">
        <text>ATP + protein L-histidine = ADP + protein N-phospho-L-histidine.</text>
        <dbReference type="EC" id="2.7.13.3"/>
    </reaction>
</comment>
<comment type="caution">
    <text evidence="15">The sequence shown here is derived from an EMBL/GenBank/DDBJ whole genome shotgun (WGS) entry which is preliminary data.</text>
</comment>
<dbReference type="EC" id="2.7.13.3" evidence="3"/>
<reference evidence="15" key="1">
    <citation type="submission" date="2021-03" db="EMBL/GenBank/DDBJ databases">
        <title>Antimicrobial resistance genes in bacteria isolated from Japanese honey, and their potential for conferring macrolide and lincosamide resistance in the American foulbrood pathogen Paenibacillus larvae.</title>
        <authorList>
            <person name="Okamoto M."/>
            <person name="Kumagai M."/>
            <person name="Kanamori H."/>
            <person name="Takamatsu D."/>
        </authorList>
    </citation>
    <scope>NUCLEOTIDE SEQUENCE</scope>
    <source>
        <strain evidence="15">J27TS8</strain>
    </source>
</reference>
<gene>
    <name evidence="15" type="primary">vanS_1</name>
    <name evidence="15" type="ORF">J27TS8_26320</name>
</gene>
<dbReference type="InterPro" id="IPR036890">
    <property type="entry name" value="HATPase_C_sf"/>
</dbReference>
<keyword evidence="12 13" id="KW-0472">Membrane</keyword>
<evidence type="ECO:0000256" key="11">
    <source>
        <dbReference type="ARBA" id="ARBA00023012"/>
    </source>
</evidence>
<dbReference type="GO" id="GO:0016036">
    <property type="term" value="P:cellular response to phosphate starvation"/>
    <property type="evidence" value="ECO:0007669"/>
    <property type="project" value="TreeGrafter"/>
</dbReference>
<comment type="subcellular location">
    <subcellularLocation>
        <location evidence="2">Membrane</location>
    </subcellularLocation>
</comment>
<evidence type="ECO:0000256" key="3">
    <source>
        <dbReference type="ARBA" id="ARBA00012438"/>
    </source>
</evidence>
<dbReference type="Gene3D" id="1.10.287.130">
    <property type="match status" value="1"/>
</dbReference>
<evidence type="ECO:0000256" key="7">
    <source>
        <dbReference type="ARBA" id="ARBA00022741"/>
    </source>
</evidence>
<dbReference type="InterPro" id="IPR003594">
    <property type="entry name" value="HATPase_dom"/>
</dbReference>
<evidence type="ECO:0000256" key="10">
    <source>
        <dbReference type="ARBA" id="ARBA00022989"/>
    </source>
</evidence>
<accession>A0A919WJ46</accession>
<dbReference type="InterPro" id="IPR004358">
    <property type="entry name" value="Sig_transdc_His_kin-like_C"/>
</dbReference>
<evidence type="ECO:0000256" key="6">
    <source>
        <dbReference type="ARBA" id="ARBA00022692"/>
    </source>
</evidence>
<keyword evidence="6 13" id="KW-0812">Transmembrane</keyword>
<dbReference type="Gene3D" id="3.30.565.10">
    <property type="entry name" value="Histidine kinase-like ATPase, C-terminal domain"/>
    <property type="match status" value="1"/>
</dbReference>
<evidence type="ECO:0000256" key="8">
    <source>
        <dbReference type="ARBA" id="ARBA00022777"/>
    </source>
</evidence>
<feature type="transmembrane region" description="Helical" evidence="13">
    <location>
        <begin position="18"/>
        <end position="43"/>
    </location>
</feature>
<evidence type="ECO:0000256" key="1">
    <source>
        <dbReference type="ARBA" id="ARBA00000085"/>
    </source>
</evidence>
<keyword evidence="8 15" id="KW-0418">Kinase</keyword>
<dbReference type="PANTHER" id="PTHR45453:SF1">
    <property type="entry name" value="PHOSPHATE REGULON SENSOR PROTEIN PHOR"/>
    <property type="match status" value="1"/>
</dbReference>
<organism evidence="15 16">
    <name type="scientific">Robertmurraya siralis</name>
    <dbReference type="NCBI Taxonomy" id="77777"/>
    <lineage>
        <taxon>Bacteria</taxon>
        <taxon>Bacillati</taxon>
        <taxon>Bacillota</taxon>
        <taxon>Bacilli</taxon>
        <taxon>Bacillales</taxon>
        <taxon>Bacillaceae</taxon>
        <taxon>Robertmurraya</taxon>
    </lineage>
</organism>
<evidence type="ECO:0000256" key="12">
    <source>
        <dbReference type="ARBA" id="ARBA00023136"/>
    </source>
</evidence>
<dbReference type="InterPro" id="IPR050351">
    <property type="entry name" value="BphY/WalK/GraS-like"/>
</dbReference>
<evidence type="ECO:0000259" key="14">
    <source>
        <dbReference type="PROSITE" id="PS50109"/>
    </source>
</evidence>
<dbReference type="EMBL" id="BORC01000004">
    <property type="protein sequence ID" value="GIN62639.1"/>
    <property type="molecule type" value="Genomic_DNA"/>
</dbReference>
<dbReference type="SMART" id="SM00387">
    <property type="entry name" value="HATPase_c"/>
    <property type="match status" value="1"/>
</dbReference>
<dbReference type="CDD" id="cd00082">
    <property type="entry name" value="HisKA"/>
    <property type="match status" value="1"/>
</dbReference>
<dbReference type="GO" id="GO:0005524">
    <property type="term" value="F:ATP binding"/>
    <property type="evidence" value="ECO:0007669"/>
    <property type="project" value="UniProtKB-KW"/>
</dbReference>
<keyword evidence="11" id="KW-0902">Two-component regulatory system</keyword>
<dbReference type="NCBIfam" id="NF033091">
    <property type="entry name" value="HK_VanS_ACDEFG"/>
    <property type="match status" value="1"/>
</dbReference>
<keyword evidence="4" id="KW-0597">Phosphoprotein</keyword>